<evidence type="ECO:0000256" key="6">
    <source>
        <dbReference type="ARBA" id="ARBA00023163"/>
    </source>
</evidence>
<keyword evidence="5" id="KW-0805">Transcription regulation</keyword>
<dbReference type="Proteomes" id="UP000446658">
    <property type="component" value="Unassembled WGS sequence"/>
</dbReference>
<name>A0A844GDU3_9NEIS</name>
<keyword evidence="4" id="KW-1005">Bacterial flagellum biogenesis</keyword>
<evidence type="ECO:0000259" key="10">
    <source>
        <dbReference type="Pfam" id="PF04316"/>
    </source>
</evidence>
<dbReference type="InterPro" id="IPR007412">
    <property type="entry name" value="FlgM"/>
</dbReference>
<gene>
    <name evidence="11" type="primary">flgM</name>
    <name evidence="11" type="ORF">GKE73_05855</name>
</gene>
<evidence type="ECO:0000313" key="12">
    <source>
        <dbReference type="Proteomes" id="UP000446658"/>
    </source>
</evidence>
<evidence type="ECO:0000256" key="4">
    <source>
        <dbReference type="ARBA" id="ARBA00022795"/>
    </source>
</evidence>
<keyword evidence="11" id="KW-0966">Cell projection</keyword>
<evidence type="ECO:0000313" key="11">
    <source>
        <dbReference type="EMBL" id="MTD32914.1"/>
    </source>
</evidence>
<comment type="function">
    <text evidence="7">Responsible for the coupling of flagellin expression to flagellar assembly by preventing expression of the flagellin genes when a component of the middle class of proteins is defective. It negatively regulates flagellar genes by inhibiting the activity of FliA by directly binding to FliA.</text>
</comment>
<accession>A0A844GDU3</accession>
<evidence type="ECO:0000256" key="8">
    <source>
        <dbReference type="ARBA" id="ARBA00030117"/>
    </source>
</evidence>
<feature type="compositionally biased region" description="Basic and acidic residues" evidence="9">
    <location>
        <begin position="11"/>
        <end position="20"/>
    </location>
</feature>
<keyword evidence="3" id="KW-0678">Repressor</keyword>
<dbReference type="GO" id="GO:0045892">
    <property type="term" value="P:negative regulation of DNA-templated transcription"/>
    <property type="evidence" value="ECO:0007669"/>
    <property type="project" value="InterPro"/>
</dbReference>
<dbReference type="AlphaFoldDB" id="A0A844GDU3"/>
<evidence type="ECO:0000256" key="7">
    <source>
        <dbReference type="ARBA" id="ARBA00024739"/>
    </source>
</evidence>
<dbReference type="EMBL" id="WLYX01000001">
    <property type="protein sequence ID" value="MTD32914.1"/>
    <property type="molecule type" value="Genomic_DNA"/>
</dbReference>
<keyword evidence="11" id="KW-0282">Flagellum</keyword>
<keyword evidence="12" id="KW-1185">Reference proteome</keyword>
<dbReference type="GO" id="GO:0044781">
    <property type="term" value="P:bacterial-type flagellum organization"/>
    <property type="evidence" value="ECO:0007669"/>
    <property type="project" value="UniProtKB-KW"/>
</dbReference>
<evidence type="ECO:0000256" key="3">
    <source>
        <dbReference type="ARBA" id="ARBA00022491"/>
    </source>
</evidence>
<keyword evidence="11" id="KW-0969">Cilium</keyword>
<feature type="region of interest" description="Disordered" evidence="9">
    <location>
        <begin position="1"/>
        <end position="33"/>
    </location>
</feature>
<protein>
    <recommendedName>
        <fullName evidence="2">Negative regulator of flagellin synthesis</fullName>
    </recommendedName>
    <alternativeName>
        <fullName evidence="8">Anti-sigma-28 factor</fullName>
    </alternativeName>
</protein>
<evidence type="ECO:0000256" key="9">
    <source>
        <dbReference type="SAM" id="MobiDB-lite"/>
    </source>
</evidence>
<feature type="domain" description="Anti-sigma-28 factor FlgM C-terminal" evidence="10">
    <location>
        <begin position="45"/>
        <end position="84"/>
    </location>
</feature>
<dbReference type="InterPro" id="IPR031316">
    <property type="entry name" value="FlgM_C"/>
</dbReference>
<comment type="similarity">
    <text evidence="1">Belongs to the FlgM family.</text>
</comment>
<keyword evidence="6" id="KW-0804">Transcription</keyword>
<evidence type="ECO:0000256" key="1">
    <source>
        <dbReference type="ARBA" id="ARBA00005322"/>
    </source>
</evidence>
<evidence type="ECO:0000256" key="5">
    <source>
        <dbReference type="ARBA" id="ARBA00023015"/>
    </source>
</evidence>
<comment type="caution">
    <text evidence="11">The sequence shown here is derived from an EMBL/GenBank/DDBJ whole genome shotgun (WGS) entry which is preliminary data.</text>
</comment>
<dbReference type="Pfam" id="PF04316">
    <property type="entry name" value="FlgM"/>
    <property type="match status" value="1"/>
</dbReference>
<proteinExistence type="inferred from homology"/>
<dbReference type="InterPro" id="IPR035890">
    <property type="entry name" value="Anti-sigma-28_factor_FlgM_sf"/>
</dbReference>
<sequence length="94" mass="9941">MKITNNKGLPRLRESTRTSREVPVSDAPTAASASELSGDLQLDVLKPAQAALAQLDEVDEARVAEIRAALAKGSIKFDAGKLAGLIQRYHGGKS</sequence>
<reference evidence="11 12" key="1">
    <citation type="submission" date="2019-11" db="EMBL/GenBank/DDBJ databases">
        <title>Draft genome sequence of Paludibacterium sp. dN18-1.</title>
        <authorList>
            <person name="Im W.-T."/>
        </authorList>
    </citation>
    <scope>NUCLEOTIDE SEQUENCE [LARGE SCALE GENOMIC DNA]</scope>
    <source>
        <strain evidence="12">dN 18-1</strain>
    </source>
</reference>
<dbReference type="RefSeq" id="WP_230369561.1">
    <property type="nucleotide sequence ID" value="NZ_WLYX01000001.1"/>
</dbReference>
<organism evidence="11 12">
    <name type="scientific">Paludibacterium denitrificans</name>
    <dbReference type="NCBI Taxonomy" id="2675226"/>
    <lineage>
        <taxon>Bacteria</taxon>
        <taxon>Pseudomonadati</taxon>
        <taxon>Pseudomonadota</taxon>
        <taxon>Betaproteobacteria</taxon>
        <taxon>Neisseriales</taxon>
        <taxon>Chromobacteriaceae</taxon>
        <taxon>Paludibacterium</taxon>
    </lineage>
</organism>
<dbReference type="SUPFAM" id="SSF101498">
    <property type="entry name" value="Anti-sigma factor FlgM"/>
    <property type="match status" value="1"/>
</dbReference>
<dbReference type="NCBIfam" id="TIGR03824">
    <property type="entry name" value="FlgM_jcvi"/>
    <property type="match status" value="1"/>
</dbReference>
<evidence type="ECO:0000256" key="2">
    <source>
        <dbReference type="ARBA" id="ARBA00017823"/>
    </source>
</evidence>